<keyword evidence="2" id="KW-1185">Reference proteome</keyword>
<dbReference type="Proteomes" id="UP000054477">
    <property type="component" value="Unassembled WGS sequence"/>
</dbReference>
<accession>A0A0C9X8D4</accession>
<evidence type="ECO:0000313" key="2">
    <source>
        <dbReference type="Proteomes" id="UP000054477"/>
    </source>
</evidence>
<reference evidence="2" key="2">
    <citation type="submission" date="2015-01" db="EMBL/GenBank/DDBJ databases">
        <title>Evolutionary Origins and Diversification of the Mycorrhizal Mutualists.</title>
        <authorList>
            <consortium name="DOE Joint Genome Institute"/>
            <consortium name="Mycorrhizal Genomics Consortium"/>
            <person name="Kohler A."/>
            <person name="Kuo A."/>
            <person name="Nagy L.G."/>
            <person name="Floudas D."/>
            <person name="Copeland A."/>
            <person name="Barry K.W."/>
            <person name="Cichocki N."/>
            <person name="Veneault-Fourrey C."/>
            <person name="LaButti K."/>
            <person name="Lindquist E.A."/>
            <person name="Lipzen A."/>
            <person name="Lundell T."/>
            <person name="Morin E."/>
            <person name="Murat C."/>
            <person name="Riley R."/>
            <person name="Ohm R."/>
            <person name="Sun H."/>
            <person name="Tunlid A."/>
            <person name="Henrissat B."/>
            <person name="Grigoriev I.V."/>
            <person name="Hibbett D.S."/>
            <person name="Martin F."/>
        </authorList>
    </citation>
    <scope>NUCLEOTIDE SEQUENCE [LARGE SCALE GENOMIC DNA]</scope>
    <source>
        <strain evidence="2">LaAM-08-1</strain>
    </source>
</reference>
<gene>
    <name evidence="1" type="ORF">K443DRAFT_238960</name>
</gene>
<sequence>MPRRVLITPPRSGAQVRRVHVLAEQEQIRVLQMRFEVIRWAVQDTWSWTLTHADPFREPFFQEANALTYGSLCLACWIFFLRQMRFEVIHWAVQLFHFTYSTKDERPQIQTPLFGLQDLPPTPVILLPMLTHGCSSRSNAASMGQICIPHLTEPHPRPKFSKI</sequence>
<dbReference type="AlphaFoldDB" id="A0A0C9X8D4"/>
<reference evidence="1 2" key="1">
    <citation type="submission" date="2014-04" db="EMBL/GenBank/DDBJ databases">
        <authorList>
            <consortium name="DOE Joint Genome Institute"/>
            <person name="Kuo A."/>
            <person name="Kohler A."/>
            <person name="Nagy L.G."/>
            <person name="Floudas D."/>
            <person name="Copeland A."/>
            <person name="Barry K.W."/>
            <person name="Cichocki N."/>
            <person name="Veneault-Fourrey C."/>
            <person name="LaButti K."/>
            <person name="Lindquist E.A."/>
            <person name="Lipzen A."/>
            <person name="Lundell T."/>
            <person name="Morin E."/>
            <person name="Murat C."/>
            <person name="Sun H."/>
            <person name="Tunlid A."/>
            <person name="Henrissat B."/>
            <person name="Grigoriev I.V."/>
            <person name="Hibbett D.S."/>
            <person name="Martin F."/>
            <person name="Nordberg H.P."/>
            <person name="Cantor M.N."/>
            <person name="Hua S.X."/>
        </authorList>
    </citation>
    <scope>NUCLEOTIDE SEQUENCE [LARGE SCALE GENOMIC DNA]</scope>
    <source>
        <strain evidence="1 2">LaAM-08-1</strain>
    </source>
</reference>
<dbReference type="HOGENOM" id="CLU_1627338_0_0_1"/>
<proteinExistence type="predicted"/>
<dbReference type="EMBL" id="KN838687">
    <property type="protein sequence ID" value="KIJ97663.1"/>
    <property type="molecule type" value="Genomic_DNA"/>
</dbReference>
<evidence type="ECO:0000313" key="1">
    <source>
        <dbReference type="EMBL" id="KIJ97663.1"/>
    </source>
</evidence>
<name>A0A0C9X8D4_9AGAR</name>
<protein>
    <submittedName>
        <fullName evidence="1">Uncharacterized protein</fullName>
    </submittedName>
</protein>
<organism evidence="1 2">
    <name type="scientific">Laccaria amethystina LaAM-08-1</name>
    <dbReference type="NCBI Taxonomy" id="1095629"/>
    <lineage>
        <taxon>Eukaryota</taxon>
        <taxon>Fungi</taxon>
        <taxon>Dikarya</taxon>
        <taxon>Basidiomycota</taxon>
        <taxon>Agaricomycotina</taxon>
        <taxon>Agaricomycetes</taxon>
        <taxon>Agaricomycetidae</taxon>
        <taxon>Agaricales</taxon>
        <taxon>Agaricineae</taxon>
        <taxon>Hydnangiaceae</taxon>
        <taxon>Laccaria</taxon>
    </lineage>
</organism>